<dbReference type="InterPro" id="IPR023232">
    <property type="entry name" value="Glyco_hydro_2_AS"/>
</dbReference>
<keyword evidence="3 7" id="KW-0326">Glycosidase</keyword>
<dbReference type="Pfam" id="PF18565">
    <property type="entry name" value="Glyco_hydro2_C5"/>
    <property type="match status" value="1"/>
</dbReference>
<dbReference type="KEGG" id="beg:INE88_01322"/>
<dbReference type="Pfam" id="PF16355">
    <property type="entry name" value="DUF4982"/>
    <property type="match status" value="1"/>
</dbReference>
<dbReference type="Proteomes" id="UP000679226">
    <property type="component" value="Chromosome"/>
</dbReference>
<name>A0A975KEI5_9BACE</name>
<organism evidence="7 8">
    <name type="scientific">Bacteroides eggerthii</name>
    <dbReference type="NCBI Taxonomy" id="28111"/>
    <lineage>
        <taxon>Bacteria</taxon>
        <taxon>Pseudomonadati</taxon>
        <taxon>Bacteroidota</taxon>
        <taxon>Bacteroidia</taxon>
        <taxon>Bacteroidales</taxon>
        <taxon>Bacteroidaceae</taxon>
        <taxon>Bacteroides</taxon>
    </lineage>
</organism>
<dbReference type="InterPro" id="IPR051913">
    <property type="entry name" value="GH2_Domain-Containing"/>
</dbReference>
<dbReference type="EMBL" id="CP072227">
    <property type="protein sequence ID" value="QUT44523.1"/>
    <property type="molecule type" value="Genomic_DNA"/>
</dbReference>
<feature type="domain" description="Glycoside hydrolase family 2" evidence="6">
    <location>
        <begin position="318"/>
        <end position="414"/>
    </location>
</feature>
<evidence type="ECO:0000256" key="1">
    <source>
        <dbReference type="ARBA" id="ARBA00007401"/>
    </source>
</evidence>
<evidence type="ECO:0000313" key="7">
    <source>
        <dbReference type="EMBL" id="QUT44523.1"/>
    </source>
</evidence>
<dbReference type="AlphaFoldDB" id="A0A975KEI5"/>
<accession>A0A975KEI5</accession>
<reference evidence="7" key="1">
    <citation type="journal article" date="2021" name="PLoS Genet.">
        <title>Mobile Type VI secretion system loci of the gut Bacteroidales display extensive intra-ecosystem transfer, multi-species spread and geographical clustering.</title>
        <authorList>
            <person name="Garcia-Bayona L."/>
            <person name="Coyne M.J."/>
            <person name="Comstock L.E."/>
        </authorList>
    </citation>
    <scope>NUCLEOTIDE SEQUENCE</scope>
    <source>
        <strain evidence="7">CL11T00C20</strain>
    </source>
</reference>
<dbReference type="EC" id="3.2.1.23" evidence="7"/>
<dbReference type="PROSITE" id="PS00608">
    <property type="entry name" value="GLYCOSYL_HYDROL_F2_2"/>
    <property type="match status" value="1"/>
</dbReference>
<dbReference type="InterPro" id="IPR013783">
    <property type="entry name" value="Ig-like_fold"/>
</dbReference>
<dbReference type="InterPro" id="IPR008964">
    <property type="entry name" value="Invasin/intimin_cell_adhesion"/>
</dbReference>
<proteinExistence type="inferred from homology"/>
<feature type="domain" description="DUF4982" evidence="5">
    <location>
        <begin position="246"/>
        <end position="305"/>
    </location>
</feature>
<evidence type="ECO:0000313" key="8">
    <source>
        <dbReference type="Proteomes" id="UP000679226"/>
    </source>
</evidence>
<dbReference type="InterPro" id="IPR017853">
    <property type="entry name" value="GH"/>
</dbReference>
<feature type="domain" description="Glycoside hydrolase family 2 catalytic" evidence="4">
    <location>
        <begin position="1"/>
        <end position="170"/>
    </location>
</feature>
<dbReference type="SUPFAM" id="SSF49373">
    <property type="entry name" value="Invasin/intimin cell-adhesion fragments"/>
    <property type="match status" value="1"/>
</dbReference>
<dbReference type="SUPFAM" id="SSF51445">
    <property type="entry name" value="(Trans)glycosidases"/>
    <property type="match status" value="1"/>
</dbReference>
<evidence type="ECO:0000256" key="2">
    <source>
        <dbReference type="ARBA" id="ARBA00022801"/>
    </source>
</evidence>
<evidence type="ECO:0000259" key="5">
    <source>
        <dbReference type="Pfam" id="PF16355"/>
    </source>
</evidence>
<evidence type="ECO:0000259" key="4">
    <source>
        <dbReference type="Pfam" id="PF02836"/>
    </source>
</evidence>
<dbReference type="InterPro" id="IPR040605">
    <property type="entry name" value="Glyco_hydro2_dom5"/>
</dbReference>
<dbReference type="PANTHER" id="PTHR42732">
    <property type="entry name" value="BETA-GALACTOSIDASE"/>
    <property type="match status" value="1"/>
</dbReference>
<dbReference type="GO" id="GO:0004565">
    <property type="term" value="F:beta-galactosidase activity"/>
    <property type="evidence" value="ECO:0007669"/>
    <property type="project" value="UniProtKB-EC"/>
</dbReference>
<dbReference type="PANTHER" id="PTHR42732:SF1">
    <property type="entry name" value="BETA-MANNOSIDASE"/>
    <property type="match status" value="1"/>
</dbReference>
<keyword evidence="2 7" id="KW-0378">Hydrolase</keyword>
<evidence type="ECO:0000259" key="6">
    <source>
        <dbReference type="Pfam" id="PF18565"/>
    </source>
</evidence>
<comment type="similarity">
    <text evidence="1">Belongs to the glycosyl hydrolase 2 family.</text>
</comment>
<protein>
    <submittedName>
        <fullName evidence="7">Beta-galactosidase BoGH2A</fullName>
        <ecNumber evidence="7">3.2.1.23</ecNumber>
    </submittedName>
</protein>
<dbReference type="Gene3D" id="3.20.20.80">
    <property type="entry name" value="Glycosidases"/>
    <property type="match status" value="2"/>
</dbReference>
<dbReference type="Gene3D" id="2.60.40.10">
    <property type="entry name" value="Immunoglobulins"/>
    <property type="match status" value="2"/>
</dbReference>
<evidence type="ECO:0000256" key="3">
    <source>
        <dbReference type="ARBA" id="ARBA00023295"/>
    </source>
</evidence>
<dbReference type="Pfam" id="PF02836">
    <property type="entry name" value="Glyco_hydro_2_C"/>
    <property type="match status" value="1"/>
</dbReference>
<sequence>MCDRMGFIVIDEAFDKWKSGYYAKYFDEWWQKDMEDMLLRDRNHPSVVLWSIGNELQEAWESSDEGVERAKMLQDFVHQKEPSRMAILSAQNNHQEKFSGVTDVIGYNYLEARMLSDHKKFPERRFMITEELPYYSGEEGNIRSYTPYNPWNIIAENEFVAGGFIWSGVDYLGEAASRESHGWPNGLFDICMFEKPRAAYHRAMWNNKPLVSIAFLDPSLDIDHGRDLWQWPKMASHWNLPRTYFGQVIQVCTITNCEEVEMFMNGKSMGKQKTADFTNNTIIWNIPYRPGTLEAKGYNDGKEVAAYQLATSKDTDSLTLTPDRTMIKADGQDLSHIAIQLYDEDGKPVQTDDKELTVTVEGDGRFLGIDNGDLRRKNSFSGNRLKTYFGKALVVVQSLRKAGTMTVSVEMEGKATPYVVTIQSAR</sequence>
<dbReference type="InterPro" id="IPR006103">
    <property type="entry name" value="Glyco_hydro_2_cat"/>
</dbReference>
<dbReference type="InterPro" id="IPR032311">
    <property type="entry name" value="DUF4982"/>
</dbReference>
<dbReference type="GO" id="GO:0005975">
    <property type="term" value="P:carbohydrate metabolic process"/>
    <property type="evidence" value="ECO:0007669"/>
    <property type="project" value="InterPro"/>
</dbReference>
<gene>
    <name evidence="7" type="ORF">INE88_01322</name>
</gene>